<dbReference type="RefSeq" id="WP_281463565.1">
    <property type="nucleotide sequence ID" value="NZ_JASBAN010000004.1"/>
</dbReference>
<protein>
    <recommendedName>
        <fullName evidence="3">Plasmid mobilization relaxosome protein MobC</fullName>
    </recommendedName>
</protein>
<reference evidence="1" key="1">
    <citation type="submission" date="2023-05" db="EMBL/GenBank/DDBJ databases">
        <title>Whole genome sequence of Commensalibacter sp.</title>
        <authorList>
            <person name="Charoenyingcharoen P."/>
            <person name="Yukphan P."/>
        </authorList>
    </citation>
    <scope>NUCLEOTIDE SEQUENCE</scope>
    <source>
        <strain evidence="1">TBRC 10068</strain>
    </source>
</reference>
<dbReference type="Proteomes" id="UP001431775">
    <property type="component" value="Unassembled WGS sequence"/>
</dbReference>
<dbReference type="InterPro" id="IPR053842">
    <property type="entry name" value="NikA-like"/>
</dbReference>
<organism evidence="1 2">
    <name type="scientific">Commensalibacter nepenthis</name>
    <dbReference type="NCBI Taxonomy" id="3043872"/>
    <lineage>
        <taxon>Bacteria</taxon>
        <taxon>Pseudomonadati</taxon>
        <taxon>Pseudomonadota</taxon>
        <taxon>Alphaproteobacteria</taxon>
        <taxon>Acetobacterales</taxon>
        <taxon>Acetobacteraceae</taxon>
    </lineage>
</organism>
<keyword evidence="2" id="KW-1185">Reference proteome</keyword>
<dbReference type="Pfam" id="PF21983">
    <property type="entry name" value="NikA-like"/>
    <property type="match status" value="1"/>
</dbReference>
<name>A0ABT6QAH6_9PROT</name>
<dbReference type="EMBL" id="JASBAN010000004">
    <property type="protein sequence ID" value="MDI2113914.1"/>
    <property type="molecule type" value="Genomic_DNA"/>
</dbReference>
<evidence type="ECO:0000313" key="1">
    <source>
        <dbReference type="EMBL" id="MDI2113914.1"/>
    </source>
</evidence>
<sequence>MKKRTKKIEIMTTDEEYELLLQRKTKLRLAEWVRETCLEQKPAKRVSTVDPLLLYELNKIGVNLNQIAKKVQFGKHNIEWLIEIIHIERQLASLLENDY</sequence>
<comment type="caution">
    <text evidence="1">The sequence shown here is derived from an EMBL/GenBank/DDBJ whole genome shotgun (WGS) entry which is preliminary data.</text>
</comment>
<gene>
    <name evidence="1" type="ORF">QJV33_11600</name>
</gene>
<evidence type="ECO:0000313" key="2">
    <source>
        <dbReference type="Proteomes" id="UP001431775"/>
    </source>
</evidence>
<accession>A0ABT6QAH6</accession>
<proteinExistence type="predicted"/>
<evidence type="ECO:0008006" key="3">
    <source>
        <dbReference type="Google" id="ProtNLM"/>
    </source>
</evidence>